<dbReference type="PROSITE" id="PS00075">
    <property type="entry name" value="DHFR_1"/>
    <property type="match status" value="1"/>
</dbReference>
<dbReference type="InterPro" id="IPR024072">
    <property type="entry name" value="DHFR-like_dom_sf"/>
</dbReference>
<dbReference type="GO" id="GO:0004146">
    <property type="term" value="F:dihydrofolate reductase activity"/>
    <property type="evidence" value="ECO:0007669"/>
    <property type="project" value="UniProtKB-EC"/>
</dbReference>
<dbReference type="InterPro" id="IPR001796">
    <property type="entry name" value="DHFR_dom"/>
</dbReference>
<dbReference type="GO" id="GO:0006730">
    <property type="term" value="P:one-carbon metabolic process"/>
    <property type="evidence" value="ECO:0007669"/>
    <property type="project" value="UniProtKB-KW"/>
</dbReference>
<evidence type="ECO:0000256" key="9">
    <source>
        <dbReference type="RuleBase" id="RU004474"/>
    </source>
</evidence>
<keyword evidence="4 8" id="KW-0554">One-carbon metabolism</keyword>
<evidence type="ECO:0000259" key="10">
    <source>
        <dbReference type="PROSITE" id="PS51330"/>
    </source>
</evidence>
<dbReference type="OrthoDB" id="9804315at2"/>
<dbReference type="EC" id="1.5.1.3" evidence="3 8"/>
<evidence type="ECO:0000313" key="12">
    <source>
        <dbReference type="Proteomes" id="UP000027015"/>
    </source>
</evidence>
<evidence type="ECO:0000256" key="3">
    <source>
        <dbReference type="ARBA" id="ARBA00012856"/>
    </source>
</evidence>
<evidence type="ECO:0000256" key="7">
    <source>
        <dbReference type="ARBA" id="ARBA00025067"/>
    </source>
</evidence>
<dbReference type="GO" id="GO:0005829">
    <property type="term" value="C:cytosol"/>
    <property type="evidence" value="ECO:0007669"/>
    <property type="project" value="TreeGrafter"/>
</dbReference>
<name>A0A067W6X5_9HYPH</name>
<dbReference type="EMBL" id="AHPL01000010">
    <property type="protein sequence ID" value="KEC54586.1"/>
    <property type="molecule type" value="Genomic_DNA"/>
</dbReference>
<dbReference type="PANTHER" id="PTHR48069">
    <property type="entry name" value="DIHYDROFOLATE REDUCTASE"/>
    <property type="match status" value="1"/>
</dbReference>
<evidence type="ECO:0000256" key="1">
    <source>
        <dbReference type="ARBA" id="ARBA00004903"/>
    </source>
</evidence>
<reference evidence="11 12" key="1">
    <citation type="submission" date="2012-04" db="EMBL/GenBank/DDBJ databases">
        <title>The Genome Sequence of Bartonella koehlerae C-29.</title>
        <authorList>
            <consortium name="The Broad Institute Genome Sequencing Platform"/>
            <consortium name="The Broad Institute Genome Sequencing Center for Infectious Disease"/>
            <person name="Feldgarden M."/>
            <person name="Kirby J."/>
            <person name="Kosoy M."/>
            <person name="Birtles R."/>
            <person name="Probert W.S."/>
            <person name="Chiaraviglio L."/>
            <person name="Walker B."/>
            <person name="Young S.K."/>
            <person name="Zeng Q."/>
            <person name="Gargeya S."/>
            <person name="Fitzgerald M."/>
            <person name="Haas B."/>
            <person name="Abouelleil A."/>
            <person name="Alvarado L."/>
            <person name="Arachchi H.M."/>
            <person name="Berlin A.M."/>
            <person name="Chapman S.B."/>
            <person name="Goldberg J."/>
            <person name="Griggs A."/>
            <person name="Gujja S."/>
            <person name="Hansen M."/>
            <person name="Howarth C."/>
            <person name="Imamovic A."/>
            <person name="Larimer J."/>
            <person name="McCowen C."/>
            <person name="Montmayeur A."/>
            <person name="Murphy C."/>
            <person name="Neiman D."/>
            <person name="Pearson M."/>
            <person name="Priest M."/>
            <person name="Roberts A."/>
            <person name="Saif S."/>
            <person name="Shea T."/>
            <person name="Sisk P."/>
            <person name="Sykes S."/>
            <person name="Wortman J."/>
            <person name="Nusbaum C."/>
            <person name="Birren B."/>
        </authorList>
    </citation>
    <scope>NUCLEOTIDE SEQUENCE [LARGE SCALE GENOMIC DNA]</scope>
    <source>
        <strain evidence="11 12">C-29</strain>
    </source>
</reference>
<dbReference type="eggNOG" id="COG0262">
    <property type="taxonomic scope" value="Bacteria"/>
</dbReference>
<comment type="catalytic activity">
    <reaction evidence="8">
        <text>(6S)-5,6,7,8-tetrahydrofolate + NADP(+) = 7,8-dihydrofolate + NADPH + H(+)</text>
        <dbReference type="Rhea" id="RHEA:15009"/>
        <dbReference type="ChEBI" id="CHEBI:15378"/>
        <dbReference type="ChEBI" id="CHEBI:57451"/>
        <dbReference type="ChEBI" id="CHEBI:57453"/>
        <dbReference type="ChEBI" id="CHEBI:57783"/>
        <dbReference type="ChEBI" id="CHEBI:58349"/>
        <dbReference type="EC" id="1.5.1.3"/>
    </reaction>
</comment>
<evidence type="ECO:0000256" key="5">
    <source>
        <dbReference type="ARBA" id="ARBA00022857"/>
    </source>
</evidence>
<keyword evidence="5 8" id="KW-0521">NADP</keyword>
<comment type="similarity">
    <text evidence="2 8 9">Belongs to the dihydrofolate reductase family.</text>
</comment>
<proteinExistence type="inferred from homology"/>
<dbReference type="UniPathway" id="UPA00077">
    <property type="reaction ID" value="UER00158"/>
</dbReference>
<dbReference type="GO" id="GO:0046655">
    <property type="term" value="P:folic acid metabolic process"/>
    <property type="evidence" value="ECO:0007669"/>
    <property type="project" value="TreeGrafter"/>
</dbReference>
<comment type="caution">
    <text evidence="11">The sequence shown here is derived from an EMBL/GenBank/DDBJ whole genome shotgun (WGS) entry which is preliminary data.</text>
</comment>
<evidence type="ECO:0000256" key="2">
    <source>
        <dbReference type="ARBA" id="ARBA00009539"/>
    </source>
</evidence>
<dbReference type="AlphaFoldDB" id="A0A067W6X5"/>
<dbReference type="Gene3D" id="3.40.430.10">
    <property type="entry name" value="Dihydrofolate Reductase, subunit A"/>
    <property type="match status" value="1"/>
</dbReference>
<dbReference type="PANTHER" id="PTHR48069:SF3">
    <property type="entry name" value="DIHYDROFOLATE REDUCTASE"/>
    <property type="match status" value="1"/>
</dbReference>
<dbReference type="Proteomes" id="UP000027015">
    <property type="component" value="Unassembled WGS sequence"/>
</dbReference>
<gene>
    <name evidence="11" type="ORF">O9A_01200</name>
</gene>
<dbReference type="PRINTS" id="PR00070">
    <property type="entry name" value="DHFR"/>
</dbReference>
<evidence type="ECO:0000256" key="8">
    <source>
        <dbReference type="PIRNR" id="PIRNR000194"/>
    </source>
</evidence>
<dbReference type="PATRIC" id="fig|1134510.3.peg.1348"/>
<dbReference type="PROSITE" id="PS51330">
    <property type="entry name" value="DHFR_2"/>
    <property type="match status" value="1"/>
</dbReference>
<dbReference type="InterPro" id="IPR012259">
    <property type="entry name" value="DHFR"/>
</dbReference>
<dbReference type="PIRSF" id="PIRSF000194">
    <property type="entry name" value="DHFR"/>
    <property type="match status" value="1"/>
</dbReference>
<dbReference type="GO" id="GO:0070401">
    <property type="term" value="F:NADP+ binding"/>
    <property type="evidence" value="ECO:0007669"/>
    <property type="project" value="UniProtKB-ARBA"/>
</dbReference>
<comment type="function">
    <text evidence="7 8">Key enzyme in folate metabolism. Catalyzes an essential reaction for de novo glycine and purine synthesis, and for DNA precursor synthesis.</text>
</comment>
<dbReference type="Pfam" id="PF00186">
    <property type="entry name" value="DHFR_1"/>
    <property type="match status" value="1"/>
</dbReference>
<keyword evidence="12" id="KW-1185">Reference proteome</keyword>
<dbReference type="STRING" id="1134510.O9A_01200"/>
<evidence type="ECO:0000313" key="11">
    <source>
        <dbReference type="EMBL" id="KEC54586.1"/>
    </source>
</evidence>
<protein>
    <recommendedName>
        <fullName evidence="3 8">Dihydrofolate reductase</fullName>
        <ecNumber evidence="3 8">1.5.1.3</ecNumber>
    </recommendedName>
</protein>
<comment type="pathway">
    <text evidence="1 8">Cofactor biosynthesis; tetrahydrofolate biosynthesis; 5,6,7,8-tetrahydrofolate from 7,8-dihydrofolate: step 1/1.</text>
</comment>
<accession>A0A067W6X5</accession>
<evidence type="ECO:0000256" key="6">
    <source>
        <dbReference type="ARBA" id="ARBA00023002"/>
    </source>
</evidence>
<feature type="domain" description="DHFR" evidence="10">
    <location>
        <begin position="4"/>
        <end position="168"/>
    </location>
</feature>
<dbReference type="SUPFAM" id="SSF53597">
    <property type="entry name" value="Dihydrofolate reductase-like"/>
    <property type="match status" value="1"/>
</dbReference>
<evidence type="ECO:0000256" key="4">
    <source>
        <dbReference type="ARBA" id="ARBA00022563"/>
    </source>
</evidence>
<keyword evidence="6 8" id="KW-0560">Oxidoreductase</keyword>
<dbReference type="RefSeq" id="WP_034459695.1">
    <property type="nucleotide sequence ID" value="NZ_CADEAH010000004.1"/>
</dbReference>
<dbReference type="GO" id="GO:0046452">
    <property type="term" value="P:dihydrofolate metabolic process"/>
    <property type="evidence" value="ECO:0007669"/>
    <property type="project" value="TreeGrafter"/>
</dbReference>
<organism evidence="11 12">
    <name type="scientific">Bartonella koehlerae C-29</name>
    <dbReference type="NCBI Taxonomy" id="1134510"/>
    <lineage>
        <taxon>Bacteria</taxon>
        <taxon>Pseudomonadati</taxon>
        <taxon>Pseudomonadota</taxon>
        <taxon>Alphaproteobacteria</taxon>
        <taxon>Hyphomicrobiales</taxon>
        <taxon>Bartonellaceae</taxon>
        <taxon>Bartonella</taxon>
    </lineage>
</organism>
<dbReference type="CDD" id="cd00209">
    <property type="entry name" value="DHFR"/>
    <property type="match status" value="1"/>
</dbReference>
<dbReference type="HOGENOM" id="CLU_043966_5_0_5"/>
<dbReference type="GO" id="GO:0046654">
    <property type="term" value="P:tetrahydrofolate biosynthetic process"/>
    <property type="evidence" value="ECO:0007669"/>
    <property type="project" value="UniProtKB-UniPathway"/>
</dbReference>
<dbReference type="FunFam" id="3.40.430.10:FF:000001">
    <property type="entry name" value="Dihydrofolate reductase"/>
    <property type="match status" value="1"/>
</dbReference>
<sequence length="169" mass="18668">MTFPICLIAAVAKNGVIGREGAMPWHLSTDLQRFKALTFGRPVIMGRKTWDSLRVPLSGRTNIVITRNSAFNAQGAVITHSLSQACSIAKKMASQNGADAVFIIGGGEIFQQGFGIADKIFLTEVLDSIEGDSFFPVFDKEKWTIVQTQYIPEGEKDSHPTRFVVYERK</sequence>
<dbReference type="InterPro" id="IPR017925">
    <property type="entry name" value="DHFR_CS"/>
</dbReference>